<dbReference type="SUPFAM" id="SSF57716">
    <property type="entry name" value="Glucocorticoid receptor-like (DNA-binding domain)"/>
    <property type="match status" value="1"/>
</dbReference>
<dbReference type="GO" id="GO:0006412">
    <property type="term" value="P:translation"/>
    <property type="evidence" value="ECO:0007669"/>
    <property type="project" value="InterPro"/>
</dbReference>
<keyword evidence="4" id="KW-0496">Mitochondrion</keyword>
<dbReference type="NCBIfam" id="NF006477">
    <property type="entry name" value="PRK08881.1"/>
    <property type="match status" value="1"/>
</dbReference>
<dbReference type="InterPro" id="IPR001209">
    <property type="entry name" value="Ribosomal_uS14"/>
</dbReference>
<dbReference type="GO" id="GO:0003735">
    <property type="term" value="F:structural constituent of ribosome"/>
    <property type="evidence" value="ECO:0007669"/>
    <property type="project" value="InterPro"/>
</dbReference>
<dbReference type="GO" id="GO:0005763">
    <property type="term" value="C:mitochondrial small ribosomal subunit"/>
    <property type="evidence" value="ECO:0007669"/>
    <property type="project" value="TreeGrafter"/>
</dbReference>
<dbReference type="FunFam" id="1.10.287.1480:FF:000001">
    <property type="entry name" value="30S ribosomal protein S14"/>
    <property type="match status" value="1"/>
</dbReference>
<reference evidence="4" key="1">
    <citation type="submission" date="2015-11" db="EMBL/GenBank/DDBJ databases">
        <authorList>
            <person name="Zhang Y."/>
            <person name="Guo Z."/>
        </authorList>
    </citation>
    <scope>NUCLEOTIDE SEQUENCE</scope>
</reference>
<geneLocation type="mitochondrion" evidence="4"/>
<evidence type="ECO:0000313" key="4">
    <source>
        <dbReference type="EMBL" id="AML60600.1"/>
    </source>
</evidence>
<reference evidence="4" key="2">
    <citation type="journal article" date="2016" name="Open Biol.">
        <title>Moramonas marocensis gen. nov., sp. nov.: a jakobid flagellate isolated from desert soil with a bacteria-like, but bloated mitochondrial genome.</title>
        <authorList>
            <person name="Strassert J.F."/>
            <person name="Tikhonenkov D.V."/>
            <person name="Pombert J.F."/>
            <person name="Kolisko M."/>
            <person name="Tai V."/>
            <person name="Mylnikov A.P."/>
            <person name="Keeling P.J."/>
        </authorList>
    </citation>
    <scope>NUCLEOTIDE SEQUENCE</scope>
</reference>
<dbReference type="Pfam" id="PF00253">
    <property type="entry name" value="Ribosomal_S14"/>
    <property type="match status" value="1"/>
</dbReference>
<dbReference type="PANTHER" id="PTHR19836">
    <property type="entry name" value="30S RIBOSOMAL PROTEIN S14"/>
    <property type="match status" value="1"/>
</dbReference>
<keyword evidence="2 4" id="KW-0689">Ribosomal protein</keyword>
<protein>
    <submittedName>
        <fullName evidence="4">Ribosomal protein S14</fullName>
    </submittedName>
</protein>
<gene>
    <name evidence="4" type="ORF">Mmmito_0010</name>
</gene>
<comment type="similarity">
    <text evidence="1">Belongs to the universal ribosomal protein uS14 family.</text>
</comment>
<evidence type="ECO:0000256" key="2">
    <source>
        <dbReference type="ARBA" id="ARBA00022980"/>
    </source>
</evidence>
<keyword evidence="3" id="KW-0687">Ribonucleoprotein</keyword>
<dbReference type="PANTHER" id="PTHR19836:SF19">
    <property type="entry name" value="SMALL RIBOSOMAL SUBUNIT PROTEIN US14M"/>
    <property type="match status" value="1"/>
</dbReference>
<evidence type="ECO:0000256" key="3">
    <source>
        <dbReference type="ARBA" id="ARBA00023274"/>
    </source>
</evidence>
<evidence type="ECO:0000256" key="1">
    <source>
        <dbReference type="ARBA" id="ARBA00009083"/>
    </source>
</evidence>
<name>A0A140F2G6_9EUKA</name>
<dbReference type="EMBL" id="KU057169">
    <property type="protein sequence ID" value="AML60600.1"/>
    <property type="molecule type" value="Genomic_DNA"/>
</dbReference>
<organism evidence="4">
    <name type="scientific">Moramonas marocensis</name>
    <dbReference type="NCBI Taxonomy" id="1805496"/>
    <lineage>
        <taxon>Eukaryota</taxon>
        <taxon>Discoba</taxon>
        <taxon>Jakobida</taxon>
        <taxon>Histionina</taxon>
        <taxon>Moramonas</taxon>
    </lineage>
</organism>
<sequence>MSHHIIKDAKRRNLFAKHEKKRIVLLSITHNQTLPSSVRFNAQLRLSTLPRNSAQNRIRNRCFITGRPRSVYRQWAISRIMLRQLMKTRDIIGLKKASW</sequence>
<dbReference type="AlphaFoldDB" id="A0A140F2G6"/>
<dbReference type="Gene3D" id="1.10.287.1480">
    <property type="match status" value="1"/>
</dbReference>
<proteinExistence type="inferred from homology"/>
<accession>A0A140F2G6</accession>